<dbReference type="AlphaFoldDB" id="A0A9W9JVK0"/>
<comment type="caution">
    <text evidence="4">The sequence shown here is derived from an EMBL/GenBank/DDBJ whole genome shotgun (WGS) entry which is preliminary data.</text>
</comment>
<dbReference type="InterPro" id="IPR029058">
    <property type="entry name" value="AB_hydrolase_fold"/>
</dbReference>
<dbReference type="InterPro" id="IPR000639">
    <property type="entry name" value="Epox_hydrolase-like"/>
</dbReference>
<dbReference type="GO" id="GO:0072330">
    <property type="term" value="P:monocarboxylic acid biosynthetic process"/>
    <property type="evidence" value="ECO:0007669"/>
    <property type="project" value="UniProtKB-ARBA"/>
</dbReference>
<gene>
    <name evidence="4" type="ORF">N7456_012856</name>
</gene>
<keyword evidence="1" id="KW-0378">Hydrolase</keyword>
<keyword evidence="5" id="KW-1185">Reference proteome</keyword>
<evidence type="ECO:0000256" key="1">
    <source>
        <dbReference type="ARBA" id="ARBA00022801"/>
    </source>
</evidence>
<proteinExistence type="inferred from homology"/>
<comment type="similarity">
    <text evidence="2">Belongs to the AB hydrolase superfamily. Epoxide hydrolase family.</text>
</comment>
<dbReference type="Gene3D" id="3.40.50.1820">
    <property type="entry name" value="alpha/beta hydrolase"/>
    <property type="match status" value="1"/>
</dbReference>
<name>A0A9W9JVK0_9EURO</name>
<dbReference type="PRINTS" id="PR00111">
    <property type="entry name" value="ABHYDROLASE"/>
</dbReference>
<dbReference type="SUPFAM" id="SSF53474">
    <property type="entry name" value="alpha/beta-Hydrolases"/>
    <property type="match status" value="1"/>
</dbReference>
<sequence length="355" mass="39556">MSAIEHHEVTYAGDSKKIHYLATGPTDGPLVIFIHGWPATAITWKAQLETFASVGFRAIAPDMPGYGQSTSRRVADDYCQEAIVEGMMALLADTGRKAAVWIGHDWGSGVTSSVAVQHPEAVKALVSMCVPYSTVELGWDGFLPFVNREIYPADEYEYGQWDYMKNYEENFEKAVAWFDSDIAGVCKAFAQKTTTKPDRKAPNPLSKVRKIGWMNGLPKPPSVDVLGPAAIPDDVLESFTKDMQKTGFWTGSAYYLHHKRNAEYNGGRDRKLKQPVLFVHAQWDLVCETKESRLMEGMREACSNLTEVTVDAAHFLYFEKPAEVNAALLRFLVQELPDEWPGASESGYTKTKAVL</sequence>
<dbReference type="Pfam" id="PF00561">
    <property type="entry name" value="Abhydrolase_1"/>
    <property type="match status" value="1"/>
</dbReference>
<feature type="domain" description="AB hydrolase-1" evidence="3">
    <location>
        <begin position="29"/>
        <end position="321"/>
    </location>
</feature>
<reference evidence="4" key="2">
    <citation type="journal article" date="2023" name="IMA Fungus">
        <title>Comparative genomic study of the Penicillium genus elucidates a diverse pangenome and 15 lateral gene transfer events.</title>
        <authorList>
            <person name="Petersen C."/>
            <person name="Sorensen T."/>
            <person name="Nielsen M.R."/>
            <person name="Sondergaard T.E."/>
            <person name="Sorensen J.L."/>
            <person name="Fitzpatrick D.A."/>
            <person name="Frisvad J.C."/>
            <person name="Nielsen K.L."/>
        </authorList>
    </citation>
    <scope>NUCLEOTIDE SEQUENCE</scope>
    <source>
        <strain evidence="4">IBT 30069</strain>
    </source>
</reference>
<dbReference type="InterPro" id="IPR000073">
    <property type="entry name" value="AB_hydrolase_1"/>
</dbReference>
<dbReference type="Proteomes" id="UP001149165">
    <property type="component" value="Unassembled WGS sequence"/>
</dbReference>
<evidence type="ECO:0000256" key="2">
    <source>
        <dbReference type="ARBA" id="ARBA00038334"/>
    </source>
</evidence>
<evidence type="ECO:0000313" key="5">
    <source>
        <dbReference type="Proteomes" id="UP001149165"/>
    </source>
</evidence>
<protein>
    <recommendedName>
        <fullName evidence="3">AB hydrolase-1 domain-containing protein</fullName>
    </recommendedName>
</protein>
<evidence type="ECO:0000313" key="4">
    <source>
        <dbReference type="EMBL" id="KAJ5083429.1"/>
    </source>
</evidence>
<dbReference type="PRINTS" id="PR00412">
    <property type="entry name" value="EPOXHYDRLASE"/>
</dbReference>
<accession>A0A9W9JVK0</accession>
<dbReference type="PANTHER" id="PTHR43329">
    <property type="entry name" value="EPOXIDE HYDROLASE"/>
    <property type="match status" value="1"/>
</dbReference>
<reference evidence="4" key="1">
    <citation type="submission" date="2022-11" db="EMBL/GenBank/DDBJ databases">
        <authorList>
            <person name="Petersen C."/>
        </authorList>
    </citation>
    <scope>NUCLEOTIDE SEQUENCE</scope>
    <source>
        <strain evidence="4">IBT 30069</strain>
    </source>
</reference>
<dbReference type="EMBL" id="JAPQKH010000008">
    <property type="protein sequence ID" value="KAJ5083429.1"/>
    <property type="molecule type" value="Genomic_DNA"/>
</dbReference>
<evidence type="ECO:0000259" key="3">
    <source>
        <dbReference type="Pfam" id="PF00561"/>
    </source>
</evidence>
<dbReference type="GO" id="GO:0017000">
    <property type="term" value="P:antibiotic biosynthetic process"/>
    <property type="evidence" value="ECO:0007669"/>
    <property type="project" value="UniProtKB-ARBA"/>
</dbReference>
<organism evidence="4 5">
    <name type="scientific">Penicillium angulare</name>
    <dbReference type="NCBI Taxonomy" id="116970"/>
    <lineage>
        <taxon>Eukaryota</taxon>
        <taxon>Fungi</taxon>
        <taxon>Dikarya</taxon>
        <taxon>Ascomycota</taxon>
        <taxon>Pezizomycotina</taxon>
        <taxon>Eurotiomycetes</taxon>
        <taxon>Eurotiomycetidae</taxon>
        <taxon>Eurotiales</taxon>
        <taxon>Aspergillaceae</taxon>
        <taxon>Penicillium</taxon>
    </lineage>
</organism>
<dbReference type="GO" id="GO:0016787">
    <property type="term" value="F:hydrolase activity"/>
    <property type="evidence" value="ECO:0007669"/>
    <property type="project" value="UniProtKB-KW"/>
</dbReference>
<dbReference type="OrthoDB" id="284184at2759"/>